<evidence type="ECO:0000313" key="3">
    <source>
        <dbReference type="Proteomes" id="UP000261560"/>
    </source>
</evidence>
<dbReference type="PaxDb" id="30732-ENSOMEP00000000923"/>
<reference evidence="2" key="2">
    <citation type="submission" date="2025-09" db="UniProtKB">
        <authorList>
            <consortium name="Ensembl"/>
        </authorList>
    </citation>
    <scope>IDENTIFICATION</scope>
</reference>
<name>A0A3B3B7B2_ORYME</name>
<dbReference type="Ensembl" id="ENSOMET00000015056.1">
    <property type="protein sequence ID" value="ENSOMEP00000000923.1"/>
    <property type="gene ID" value="ENSOMEG00000001810.1"/>
</dbReference>
<reference evidence="2" key="1">
    <citation type="submission" date="2025-08" db="UniProtKB">
        <authorList>
            <consortium name="Ensembl"/>
        </authorList>
    </citation>
    <scope>IDENTIFICATION</scope>
</reference>
<organism evidence="2 3">
    <name type="scientific">Oryzias melastigma</name>
    <name type="common">Marine medaka</name>
    <dbReference type="NCBI Taxonomy" id="30732"/>
    <lineage>
        <taxon>Eukaryota</taxon>
        <taxon>Metazoa</taxon>
        <taxon>Chordata</taxon>
        <taxon>Craniata</taxon>
        <taxon>Vertebrata</taxon>
        <taxon>Euteleostomi</taxon>
        <taxon>Actinopterygii</taxon>
        <taxon>Neopterygii</taxon>
        <taxon>Teleostei</taxon>
        <taxon>Neoteleostei</taxon>
        <taxon>Acanthomorphata</taxon>
        <taxon>Ovalentaria</taxon>
        <taxon>Atherinomorphae</taxon>
        <taxon>Beloniformes</taxon>
        <taxon>Adrianichthyidae</taxon>
        <taxon>Oryziinae</taxon>
        <taxon>Oryzias</taxon>
    </lineage>
</organism>
<accession>A0A3B3B7B2</accession>
<keyword evidence="1" id="KW-0732">Signal</keyword>
<protein>
    <submittedName>
        <fullName evidence="2">Uncharacterized protein</fullName>
    </submittedName>
</protein>
<evidence type="ECO:0000256" key="1">
    <source>
        <dbReference type="SAM" id="SignalP"/>
    </source>
</evidence>
<feature type="signal peptide" evidence="1">
    <location>
        <begin position="1"/>
        <end position="16"/>
    </location>
</feature>
<feature type="chain" id="PRO_5017301528" evidence="1">
    <location>
        <begin position="17"/>
        <end position="135"/>
    </location>
</feature>
<keyword evidence="3" id="KW-1185">Reference proteome</keyword>
<dbReference type="AlphaFoldDB" id="A0A3B3B7B2"/>
<evidence type="ECO:0000313" key="2">
    <source>
        <dbReference type="Ensembl" id="ENSOMEP00000000923.1"/>
    </source>
</evidence>
<proteinExistence type="predicted"/>
<dbReference type="Proteomes" id="UP000261560">
    <property type="component" value="Unplaced"/>
</dbReference>
<sequence length="135" mass="15134">FGLFAALVTVQPVAEGADAGGDRRKTEVVVIPLAKQRDHVGKLIVIDHACISHAQDVVGHLSYLKEQNRNSSVSKPKEMWISEKQVYFRFNSFGFGNCLFQAGLLNRFSIFEQYSSGIYGSINTVRVIYLIYFLS</sequence>